<evidence type="ECO:0000256" key="1">
    <source>
        <dbReference type="ARBA" id="ARBA00004613"/>
    </source>
</evidence>
<dbReference type="InterPro" id="IPR011096">
    <property type="entry name" value="FTP_domain"/>
</dbReference>
<evidence type="ECO:0000256" key="7">
    <source>
        <dbReference type="ARBA" id="ARBA00022801"/>
    </source>
</evidence>
<dbReference type="CDD" id="cd09596">
    <property type="entry name" value="M36"/>
    <property type="match status" value="1"/>
</dbReference>
<evidence type="ECO:0000256" key="12">
    <source>
        <dbReference type="PIRSR" id="PIRSR601842-2"/>
    </source>
</evidence>
<keyword evidence="5 12" id="KW-0479">Metal-binding</keyword>
<name>A0A9W7XSM8_9FUNG</name>
<sequence length="763" mass="84193">MVKSVLLLGMALAGMAANVSAGSFHGYHHNHRNDVKPFGPSVRSGTHHTVYSTPVTVQPLAFGKRHLRASRLHNGAEDAELDNSVSIAASYLSKHHDIPEHNMKLKSAYRSEHNGVTHVYFRQVVNGLEVVNGNANVNIDRHGRVISSGNSFSSSFTVSEPSADIEHTWTEAAEAAVRGSWETAQRLVSSAFDGLANEVTDGFDRVMELVDGVAGRLHIQDADSFGSDQAVIDLTNGHGSRRRPHAGKGEGRQHAFETRDIKSSYISVKEALKRLSHHIKDELLPHQLSNVEIDAATNLDGEPEIALSGLPAKFAVDGKVSAQAALLRLDDGSLVETWDMTVEQDDHWWNAQINARTGKVDALIDWTNHYSAEPEAYRVYPWRVPDPSLGERVLLENPADPKASPKGWAKHNQTSGNNVFAQSNPDGGYQWLHNFRPTSAERVFDYELDLDKQPTTYIEAAVTQLFYTNNFMHDLFYHYGFDEASGNFQDENFSGKGRGNDAVIANAQDGSGYNNANFATPPDGRHPKMRMYVWDLTKPYRDGDLEQGIVVHEYTHGISIRLTGGPANSNCLSYGESGGMGEGWGDIFATIIRLTPSSTRDDDIPMGAYSADRGIRKFPYSTSLKTNPSTYGIMNGPAYWEVHAKGEVWAEIYYEVLWNLIDAHGFSDDLFSHDLTKGNTLALQLLVDGMKLQPCMPNFIDARDAILLADRQLTGGDNQCLIWKGFAKRGLGVDAELLFDSPWGGGSRTEDFKLPEECESSSD</sequence>
<dbReference type="Gene3D" id="1.10.390.10">
    <property type="entry name" value="Neutral Protease Domain 2"/>
    <property type="match status" value="1"/>
</dbReference>
<evidence type="ECO:0000256" key="14">
    <source>
        <dbReference type="SAM" id="MobiDB-lite"/>
    </source>
</evidence>
<accession>A0A9W7XSM8</accession>
<dbReference type="Gene3D" id="3.10.170.10">
    <property type="match status" value="1"/>
</dbReference>
<feature type="active site" evidence="11">
    <location>
        <position position="553"/>
    </location>
</feature>
<dbReference type="GO" id="GO:0004222">
    <property type="term" value="F:metalloendopeptidase activity"/>
    <property type="evidence" value="ECO:0007669"/>
    <property type="project" value="InterPro"/>
</dbReference>
<proteinExistence type="inferred from homology"/>
<dbReference type="InterPro" id="IPR027268">
    <property type="entry name" value="Peptidase_M4/M1_CTD_sf"/>
</dbReference>
<dbReference type="SUPFAM" id="SSF55486">
    <property type="entry name" value="Metalloproteases ('zincins'), catalytic domain"/>
    <property type="match status" value="1"/>
</dbReference>
<keyword evidence="6 13" id="KW-0732">Signal</keyword>
<feature type="chain" id="PRO_5041021526" description="Extracellular metalloproteinase" evidence="13">
    <location>
        <begin position="22"/>
        <end position="763"/>
    </location>
</feature>
<keyword evidence="9 13" id="KW-0482">Metalloprotease</keyword>
<feature type="binding site" evidence="12">
    <location>
        <position position="552"/>
    </location>
    <ligand>
        <name>Zn(2+)</name>
        <dbReference type="ChEBI" id="CHEBI:29105"/>
        <note>catalytic</note>
    </ligand>
</feature>
<evidence type="ECO:0000256" key="11">
    <source>
        <dbReference type="PIRSR" id="PIRSR601842-1"/>
    </source>
</evidence>
<dbReference type="Proteomes" id="UP001149813">
    <property type="component" value="Unassembled WGS sequence"/>
</dbReference>
<feature type="compositionally biased region" description="Polar residues" evidence="14">
    <location>
        <begin position="411"/>
        <end position="423"/>
    </location>
</feature>
<keyword evidence="7 13" id="KW-0378">Hydrolase</keyword>
<organism evidence="16 17">
    <name type="scientific">Coemansia erecta</name>
    <dbReference type="NCBI Taxonomy" id="147472"/>
    <lineage>
        <taxon>Eukaryota</taxon>
        <taxon>Fungi</taxon>
        <taxon>Fungi incertae sedis</taxon>
        <taxon>Zoopagomycota</taxon>
        <taxon>Kickxellomycotina</taxon>
        <taxon>Kickxellomycetes</taxon>
        <taxon>Kickxellales</taxon>
        <taxon>Kickxellaceae</taxon>
        <taxon>Coemansia</taxon>
    </lineage>
</organism>
<evidence type="ECO:0000256" key="5">
    <source>
        <dbReference type="ARBA" id="ARBA00022723"/>
    </source>
</evidence>
<dbReference type="EC" id="3.4.24.-" evidence="13"/>
<dbReference type="PANTHER" id="PTHR33478">
    <property type="entry name" value="EXTRACELLULAR METALLOPROTEINASE MEP"/>
    <property type="match status" value="1"/>
</dbReference>
<keyword evidence="4 13" id="KW-0645">Protease</keyword>
<keyword evidence="3 13" id="KW-0964">Secreted</keyword>
<protein>
    <recommendedName>
        <fullName evidence="13">Extracellular metalloproteinase</fullName>
        <ecNumber evidence="13">3.4.24.-</ecNumber>
    </recommendedName>
    <alternativeName>
        <fullName evidence="13">Fungalysin</fullName>
    </alternativeName>
</protein>
<evidence type="ECO:0000256" key="6">
    <source>
        <dbReference type="ARBA" id="ARBA00022729"/>
    </source>
</evidence>
<keyword evidence="10 13" id="KW-0865">Zymogen</keyword>
<evidence type="ECO:0000256" key="2">
    <source>
        <dbReference type="ARBA" id="ARBA00006006"/>
    </source>
</evidence>
<dbReference type="PANTHER" id="PTHR33478:SF1">
    <property type="entry name" value="EXTRACELLULAR METALLOPROTEINASE MEP"/>
    <property type="match status" value="1"/>
</dbReference>
<dbReference type="OrthoDB" id="3227768at2759"/>
<dbReference type="Pfam" id="PF02128">
    <property type="entry name" value="Peptidase_M36"/>
    <property type="match status" value="1"/>
</dbReference>
<feature type="binding site" evidence="12">
    <location>
        <position position="556"/>
    </location>
    <ligand>
        <name>Zn(2+)</name>
        <dbReference type="ChEBI" id="CHEBI:29105"/>
        <note>catalytic</note>
    </ligand>
</feature>
<keyword evidence="8 12" id="KW-0862">Zinc</keyword>
<dbReference type="AlphaFoldDB" id="A0A9W7XSM8"/>
<dbReference type="GO" id="GO:0008270">
    <property type="term" value="F:zinc ion binding"/>
    <property type="evidence" value="ECO:0007669"/>
    <property type="project" value="InterPro"/>
</dbReference>
<feature type="region of interest" description="Disordered" evidence="14">
    <location>
        <begin position="399"/>
        <end position="423"/>
    </location>
</feature>
<evidence type="ECO:0000256" key="4">
    <source>
        <dbReference type="ARBA" id="ARBA00022670"/>
    </source>
</evidence>
<dbReference type="Pfam" id="PF07504">
    <property type="entry name" value="FTP"/>
    <property type="match status" value="1"/>
</dbReference>
<keyword evidence="17" id="KW-1185">Reference proteome</keyword>
<dbReference type="EMBL" id="JANBOJ010000316">
    <property type="protein sequence ID" value="KAJ1719954.1"/>
    <property type="molecule type" value="Genomic_DNA"/>
</dbReference>
<dbReference type="PRINTS" id="PR00999">
    <property type="entry name" value="FUNGALYSIN"/>
</dbReference>
<feature type="domain" description="FTP" evidence="15">
    <location>
        <begin position="103"/>
        <end position="152"/>
    </location>
</feature>
<evidence type="ECO:0000256" key="9">
    <source>
        <dbReference type="ARBA" id="ARBA00023049"/>
    </source>
</evidence>
<dbReference type="InterPro" id="IPR050371">
    <property type="entry name" value="Fungal_virulence_M36"/>
</dbReference>
<dbReference type="InterPro" id="IPR001842">
    <property type="entry name" value="Peptidase_M36"/>
</dbReference>
<comment type="subcellular location">
    <subcellularLocation>
        <location evidence="1 13">Secreted</location>
    </subcellularLocation>
</comment>
<reference evidence="16" key="1">
    <citation type="submission" date="2022-07" db="EMBL/GenBank/DDBJ databases">
        <title>Phylogenomic reconstructions and comparative analyses of Kickxellomycotina fungi.</title>
        <authorList>
            <person name="Reynolds N.K."/>
            <person name="Stajich J.E."/>
            <person name="Barry K."/>
            <person name="Grigoriev I.V."/>
            <person name="Crous P."/>
            <person name="Smith M.E."/>
        </authorList>
    </citation>
    <scope>NUCLEOTIDE SEQUENCE</scope>
    <source>
        <strain evidence="16">NBRC 32514</strain>
    </source>
</reference>
<feature type="binding site" evidence="12">
    <location>
        <position position="582"/>
    </location>
    <ligand>
        <name>Zn(2+)</name>
        <dbReference type="ChEBI" id="CHEBI:29105"/>
        <note>catalytic</note>
    </ligand>
</feature>
<comment type="cofactor">
    <cofactor evidence="12">
        <name>Zn(2+)</name>
        <dbReference type="ChEBI" id="CHEBI:29105"/>
    </cofactor>
    <text evidence="12">Binds 1 zinc ion per subunit.</text>
</comment>
<evidence type="ECO:0000256" key="8">
    <source>
        <dbReference type="ARBA" id="ARBA00022833"/>
    </source>
</evidence>
<comment type="similarity">
    <text evidence="2 13">Belongs to the peptidase M36 family.</text>
</comment>
<gene>
    <name evidence="16" type="ORF">LPJ53_005355</name>
</gene>
<evidence type="ECO:0000259" key="15">
    <source>
        <dbReference type="Pfam" id="PF07504"/>
    </source>
</evidence>
<evidence type="ECO:0000256" key="10">
    <source>
        <dbReference type="ARBA" id="ARBA00023145"/>
    </source>
</evidence>
<feature type="binding site" evidence="12">
    <location>
        <position position="373"/>
    </location>
    <ligand>
        <name>Zn(2+)</name>
        <dbReference type="ChEBI" id="CHEBI:29105"/>
        <note>catalytic</note>
    </ligand>
</feature>
<dbReference type="GO" id="GO:0005615">
    <property type="term" value="C:extracellular space"/>
    <property type="evidence" value="ECO:0007669"/>
    <property type="project" value="InterPro"/>
</dbReference>
<dbReference type="GO" id="GO:0006508">
    <property type="term" value="P:proteolysis"/>
    <property type="evidence" value="ECO:0007669"/>
    <property type="project" value="UniProtKB-KW"/>
</dbReference>
<feature type="signal peptide" evidence="13">
    <location>
        <begin position="1"/>
        <end position="21"/>
    </location>
</feature>
<comment type="caution">
    <text evidence="16">The sequence shown here is derived from an EMBL/GenBank/DDBJ whole genome shotgun (WGS) entry which is preliminary data.</text>
</comment>
<evidence type="ECO:0000313" key="16">
    <source>
        <dbReference type="EMBL" id="KAJ1719954.1"/>
    </source>
</evidence>
<evidence type="ECO:0000256" key="3">
    <source>
        <dbReference type="ARBA" id="ARBA00022525"/>
    </source>
</evidence>
<evidence type="ECO:0000313" key="17">
    <source>
        <dbReference type="Proteomes" id="UP001149813"/>
    </source>
</evidence>
<evidence type="ECO:0000256" key="13">
    <source>
        <dbReference type="RuleBase" id="RU364017"/>
    </source>
</evidence>